<dbReference type="Proteomes" id="UP001161757">
    <property type="component" value="Unassembled WGS sequence"/>
</dbReference>
<dbReference type="Gene3D" id="1.20.1290.10">
    <property type="entry name" value="AhpD-like"/>
    <property type="match status" value="1"/>
</dbReference>
<feature type="domain" description="Carboxymuconolactone decarboxylase-like" evidence="1">
    <location>
        <begin position="47"/>
        <end position="128"/>
    </location>
</feature>
<dbReference type="SUPFAM" id="SSF69118">
    <property type="entry name" value="AhpD-like"/>
    <property type="match status" value="1"/>
</dbReference>
<dbReference type="AlphaFoldDB" id="A0AAN6EK37"/>
<reference evidence="2" key="1">
    <citation type="submission" date="2023-01" db="EMBL/GenBank/DDBJ databases">
        <title>Exophiala dermititidis isolated from Cystic Fibrosis Patient.</title>
        <authorList>
            <person name="Kurbessoian T."/>
            <person name="Crocker A."/>
            <person name="Murante D."/>
            <person name="Hogan D.A."/>
            <person name="Stajich J.E."/>
        </authorList>
    </citation>
    <scope>NUCLEOTIDE SEQUENCE</scope>
    <source>
        <strain evidence="2">Ex8</strain>
    </source>
</reference>
<sequence>MDPPGDKVAEAHKILYDEGFRIRNEVTGVEHVQRSLQNGSSDFARPMQELATEVGWGCIWTRPGLDRKTRSLLNIAMLCALNRMTELAVHVRGAVNNGASEVEIRETLIQVAGYCGLPAGLEGVRVAEGVLKAVRGDDSAA</sequence>
<dbReference type="EMBL" id="JAJGCB010000032">
    <property type="protein sequence ID" value="KAJ8986721.1"/>
    <property type="molecule type" value="Genomic_DNA"/>
</dbReference>
<evidence type="ECO:0000313" key="2">
    <source>
        <dbReference type="EMBL" id="KAJ8986721.1"/>
    </source>
</evidence>
<evidence type="ECO:0000313" key="3">
    <source>
        <dbReference type="Proteomes" id="UP001161757"/>
    </source>
</evidence>
<dbReference type="PANTHER" id="PTHR33570:SF2">
    <property type="entry name" value="CARBOXYMUCONOLACTONE DECARBOXYLASE-LIKE DOMAIN-CONTAINING PROTEIN"/>
    <property type="match status" value="1"/>
</dbReference>
<dbReference type="PANTHER" id="PTHR33570">
    <property type="entry name" value="4-CARBOXYMUCONOLACTONE DECARBOXYLASE FAMILY PROTEIN"/>
    <property type="match status" value="1"/>
</dbReference>
<accession>A0AAN6EK37</accession>
<dbReference type="GO" id="GO:0051920">
    <property type="term" value="F:peroxiredoxin activity"/>
    <property type="evidence" value="ECO:0007669"/>
    <property type="project" value="InterPro"/>
</dbReference>
<dbReference type="Pfam" id="PF02627">
    <property type="entry name" value="CMD"/>
    <property type="match status" value="1"/>
</dbReference>
<comment type="caution">
    <text evidence="2">The sequence shown here is derived from an EMBL/GenBank/DDBJ whole genome shotgun (WGS) entry which is preliminary data.</text>
</comment>
<evidence type="ECO:0000259" key="1">
    <source>
        <dbReference type="Pfam" id="PF02627"/>
    </source>
</evidence>
<gene>
    <name evidence="2" type="ORF">HRR80_009172</name>
</gene>
<name>A0AAN6EK37_EXODE</name>
<dbReference type="InterPro" id="IPR029032">
    <property type="entry name" value="AhpD-like"/>
</dbReference>
<protein>
    <recommendedName>
        <fullName evidence="1">Carboxymuconolactone decarboxylase-like domain-containing protein</fullName>
    </recommendedName>
</protein>
<proteinExistence type="predicted"/>
<dbReference type="InterPro" id="IPR052512">
    <property type="entry name" value="4CMD/NDH-1_regulator"/>
</dbReference>
<organism evidence="2 3">
    <name type="scientific">Exophiala dermatitidis</name>
    <name type="common">Black yeast-like fungus</name>
    <name type="synonym">Wangiella dermatitidis</name>
    <dbReference type="NCBI Taxonomy" id="5970"/>
    <lineage>
        <taxon>Eukaryota</taxon>
        <taxon>Fungi</taxon>
        <taxon>Dikarya</taxon>
        <taxon>Ascomycota</taxon>
        <taxon>Pezizomycotina</taxon>
        <taxon>Eurotiomycetes</taxon>
        <taxon>Chaetothyriomycetidae</taxon>
        <taxon>Chaetothyriales</taxon>
        <taxon>Herpotrichiellaceae</taxon>
        <taxon>Exophiala</taxon>
    </lineage>
</organism>
<dbReference type="InterPro" id="IPR003779">
    <property type="entry name" value="CMD-like"/>
</dbReference>